<dbReference type="InterPro" id="IPR002489">
    <property type="entry name" value="Glu_synth_asu_C"/>
</dbReference>
<accession>A0ABY4S4F5</accession>
<dbReference type="NCBIfam" id="TIGR03122">
    <property type="entry name" value="one_C_dehyd_C"/>
    <property type="match status" value="1"/>
</dbReference>
<dbReference type="RefSeq" id="WP_250196540.1">
    <property type="nucleotide sequence ID" value="NZ_CP097635.1"/>
</dbReference>
<dbReference type="InterPro" id="IPR036485">
    <property type="entry name" value="Glu_synth_asu_C_sf"/>
</dbReference>
<organism evidence="2 3">
    <name type="scientific">Aquincola tertiaricarbonis</name>
    <dbReference type="NCBI Taxonomy" id="391953"/>
    <lineage>
        <taxon>Bacteria</taxon>
        <taxon>Pseudomonadati</taxon>
        <taxon>Pseudomonadota</taxon>
        <taxon>Betaproteobacteria</taxon>
        <taxon>Burkholderiales</taxon>
        <taxon>Sphaerotilaceae</taxon>
        <taxon>Aquincola</taxon>
    </lineage>
</organism>
<dbReference type="GO" id="GO:0018493">
    <property type="term" value="F:formylmethanofuran dehydrogenase activity"/>
    <property type="evidence" value="ECO:0007669"/>
    <property type="project" value="UniProtKB-EC"/>
</dbReference>
<protein>
    <submittedName>
        <fullName evidence="2">Formylmethanofuran dehydrogenase subunit C</fullName>
        <ecNumber evidence="2">1.2.7.12</ecNumber>
    </submittedName>
</protein>
<evidence type="ECO:0000313" key="2">
    <source>
        <dbReference type="EMBL" id="URI08318.1"/>
    </source>
</evidence>
<gene>
    <name evidence="2" type="ORF">MW290_07040</name>
</gene>
<sequence>MTAVRIELTLRQAPPLRVDLRGLLPATLADLTVAQIEQLPCGHGNHSVPLGEWFSVQRHEIDGDQSALRLVGDCSRFDRIGTGLQAGQLTVEGPAGDYVGAGMTGGELLVQGDAGLLAACEMAGGRLQVQGSVGDWAASALPGGMDGMRGGSFIVGGDAGERFGDRMRRGTAVIHGRAGDLLASRMVAGTIAVAGPVGARPGYGMRRGSLVLAGPACTPGPTFVPAIADVPVAWQLLARSLARHGGAFATLAQRRMQRHLGDLSAQGKGELILVEP</sequence>
<evidence type="ECO:0000313" key="3">
    <source>
        <dbReference type="Proteomes" id="UP001056201"/>
    </source>
</evidence>
<dbReference type="Gene3D" id="2.160.20.60">
    <property type="entry name" value="Glutamate synthase, alpha subunit, C-terminal domain"/>
    <property type="match status" value="1"/>
</dbReference>
<feature type="domain" description="Glutamate synthase alpha subunit C-terminal" evidence="1">
    <location>
        <begin position="83"/>
        <end position="209"/>
    </location>
</feature>
<dbReference type="EC" id="1.2.7.12" evidence="2"/>
<proteinExistence type="predicted"/>
<evidence type="ECO:0000259" key="1">
    <source>
        <dbReference type="Pfam" id="PF01493"/>
    </source>
</evidence>
<dbReference type="EMBL" id="CP097635">
    <property type="protein sequence ID" value="URI08318.1"/>
    <property type="molecule type" value="Genomic_DNA"/>
</dbReference>
<keyword evidence="3" id="KW-1185">Reference proteome</keyword>
<dbReference type="Pfam" id="PF01493">
    <property type="entry name" value="GXGXG"/>
    <property type="match status" value="1"/>
</dbReference>
<dbReference type="PANTHER" id="PTHR39673">
    <property type="entry name" value="TUNGSTEN FORMYLMETHANOFURAN DEHYDROGENASE, SUBUNIT C (FWDC)"/>
    <property type="match status" value="1"/>
</dbReference>
<dbReference type="Proteomes" id="UP001056201">
    <property type="component" value="Chromosome 1"/>
</dbReference>
<dbReference type="SUPFAM" id="SSF69336">
    <property type="entry name" value="Alpha subunit of glutamate synthase, C-terminal domain"/>
    <property type="match status" value="1"/>
</dbReference>
<dbReference type="PANTHER" id="PTHR39673:SF5">
    <property type="entry name" value="TUNGSTEN-CONTAINING FORMYLMETHANOFURAN DEHYDROGENASE 2 SUBUNIT C"/>
    <property type="match status" value="1"/>
</dbReference>
<name>A0ABY4S4F5_AQUTE</name>
<dbReference type="InterPro" id="IPR017550">
    <property type="entry name" value="Formylmethanofuran_DH_suC"/>
</dbReference>
<keyword evidence="2" id="KW-0560">Oxidoreductase</keyword>
<reference evidence="2" key="1">
    <citation type="submission" date="2022-05" db="EMBL/GenBank/DDBJ databases">
        <title>An RpoN-dependent PEP-CTERM gene is involved in floc formation of an Aquincola tertiaricarbonis strain.</title>
        <authorList>
            <person name="Qiu D."/>
            <person name="Xia M."/>
        </authorList>
    </citation>
    <scope>NUCLEOTIDE SEQUENCE</scope>
    <source>
        <strain evidence="2">RN12</strain>
    </source>
</reference>